<organism evidence="1 2">
    <name type="scientific">Liparis tanakae</name>
    <name type="common">Tanaka's snailfish</name>
    <dbReference type="NCBI Taxonomy" id="230148"/>
    <lineage>
        <taxon>Eukaryota</taxon>
        <taxon>Metazoa</taxon>
        <taxon>Chordata</taxon>
        <taxon>Craniata</taxon>
        <taxon>Vertebrata</taxon>
        <taxon>Euteleostomi</taxon>
        <taxon>Actinopterygii</taxon>
        <taxon>Neopterygii</taxon>
        <taxon>Teleostei</taxon>
        <taxon>Neoteleostei</taxon>
        <taxon>Acanthomorphata</taxon>
        <taxon>Eupercaria</taxon>
        <taxon>Perciformes</taxon>
        <taxon>Cottioidei</taxon>
        <taxon>Cottales</taxon>
        <taxon>Liparidae</taxon>
        <taxon>Liparis</taxon>
    </lineage>
</organism>
<protein>
    <submittedName>
        <fullName evidence="1">Uncharacterized protein</fullName>
    </submittedName>
</protein>
<dbReference type="EMBL" id="SRLO01012429">
    <property type="protein sequence ID" value="TNN25477.1"/>
    <property type="molecule type" value="Genomic_DNA"/>
</dbReference>
<accession>A0A4Z2E9E9</accession>
<evidence type="ECO:0000313" key="2">
    <source>
        <dbReference type="Proteomes" id="UP000314294"/>
    </source>
</evidence>
<comment type="caution">
    <text evidence="1">The sequence shown here is derived from an EMBL/GenBank/DDBJ whole genome shotgun (WGS) entry which is preliminary data.</text>
</comment>
<reference evidence="1 2" key="1">
    <citation type="submission" date="2019-03" db="EMBL/GenBank/DDBJ databases">
        <title>First draft genome of Liparis tanakae, snailfish: a comprehensive survey of snailfish specific genes.</title>
        <authorList>
            <person name="Kim W."/>
            <person name="Song I."/>
            <person name="Jeong J.-H."/>
            <person name="Kim D."/>
            <person name="Kim S."/>
            <person name="Ryu S."/>
            <person name="Song J.Y."/>
            <person name="Lee S.K."/>
        </authorList>
    </citation>
    <scope>NUCLEOTIDE SEQUENCE [LARGE SCALE GENOMIC DNA]</scope>
    <source>
        <tissue evidence="1">Muscle</tissue>
    </source>
</reference>
<sequence>MDSADSSSSSFRGFSIKLPVRPASQDVLLHNMWESLRALGPVPVPVLKVPVPAVPSAVLVLPVFHYPVLRNSPWFRLQSPVFRHRLQSWWFRLQCLVYRRRVQFPMFQFRHRLQSPWFRLQVPMFRF</sequence>
<dbReference type="Proteomes" id="UP000314294">
    <property type="component" value="Unassembled WGS sequence"/>
</dbReference>
<dbReference type="AlphaFoldDB" id="A0A4Z2E9E9"/>
<proteinExistence type="predicted"/>
<name>A0A4Z2E9E9_9TELE</name>
<keyword evidence="2" id="KW-1185">Reference proteome</keyword>
<evidence type="ECO:0000313" key="1">
    <source>
        <dbReference type="EMBL" id="TNN25477.1"/>
    </source>
</evidence>
<gene>
    <name evidence="1" type="ORF">EYF80_064392</name>
</gene>